<dbReference type="Proteomes" id="UP000222485">
    <property type="component" value="Genome"/>
</dbReference>
<accession>A0A1V0EE79</accession>
<evidence type="ECO:0000313" key="2">
    <source>
        <dbReference type="Proteomes" id="UP000222485"/>
    </source>
</evidence>
<dbReference type="EMBL" id="KY555146">
    <property type="protein sequence ID" value="ARB15164.1"/>
    <property type="molecule type" value="Genomic_DNA"/>
</dbReference>
<gene>
    <name evidence="1" type="ORF">Ccr32_gp246</name>
</gene>
<sequence>MRVEDGKAIVDDVWAVVKGHLPGAIHFVRLNWVGRLLHGGDMLHYWGIQQPTQIPGVAYVWDDETNGGPLGGWMGPETKIIARFADQRQGLDVLRAAMETKARFDALVRQGEDLLLALKAQRDQALFAALTQGVPEA</sequence>
<reference evidence="2" key="1">
    <citation type="journal article" date="2017" name="Curr. Microbiol.">
        <title>Genomic Diversity of Type B3 Bacteriophages of Caulobacter crescentus.</title>
        <authorList>
            <person name="Ash K.T."/>
            <person name="Drake K.M."/>
            <person name="Gibbs W.S."/>
            <person name="Ely B."/>
        </authorList>
    </citation>
    <scope>NUCLEOTIDE SEQUENCE [LARGE SCALE GENOMIC DNA]</scope>
</reference>
<evidence type="ECO:0000313" key="1">
    <source>
        <dbReference type="EMBL" id="ARB15164.1"/>
    </source>
</evidence>
<protein>
    <submittedName>
        <fullName evidence="1">Uncharacterized protein</fullName>
    </submittedName>
</protein>
<proteinExistence type="predicted"/>
<organism evidence="1 2">
    <name type="scientific">Caulobacter phage Ccr32</name>
    <dbReference type="NCBI Taxonomy" id="1959738"/>
    <lineage>
        <taxon>Viruses</taxon>
        <taxon>Duplodnaviria</taxon>
        <taxon>Heunggongvirae</taxon>
        <taxon>Uroviricota</taxon>
        <taxon>Caudoviricetes</taxon>
        <taxon>Jeanschmidtviridae</taxon>
        <taxon>Shapirovirus</taxon>
        <taxon>Shapirovirus cbk</taxon>
    </lineage>
</organism>
<name>A0A1V0EE79_9CAUD</name>